<dbReference type="FunFam" id="3.30.160.60:FF:000226">
    <property type="entry name" value="Zinc finger protein 236 variant"/>
    <property type="match status" value="1"/>
</dbReference>
<comment type="function">
    <text evidence="1">May be involved in transcriptional regulation.</text>
</comment>
<evidence type="ECO:0000256" key="1">
    <source>
        <dbReference type="ARBA" id="ARBA00003767"/>
    </source>
</evidence>
<comment type="subcellular location">
    <subcellularLocation>
        <location evidence="2">Nucleus</location>
    </subcellularLocation>
</comment>
<reference evidence="15 16" key="1">
    <citation type="submission" date="2018-01" db="EMBL/GenBank/DDBJ databases">
        <title>Comparison of the Chinese Bamboo Partridge and Red Junglefowl genome sequences highlights the importance of demography in genome evolution.</title>
        <authorList>
            <person name="Tiley G.P."/>
            <person name="Kimball R.T."/>
            <person name="Braun E.L."/>
            <person name="Burleigh J.G."/>
        </authorList>
    </citation>
    <scope>NUCLEOTIDE SEQUENCE [LARGE SCALE GENOMIC DNA]</scope>
    <source>
        <strain evidence="15">RTK389</strain>
        <tissue evidence="15">Blood</tissue>
    </source>
</reference>
<evidence type="ECO:0000256" key="7">
    <source>
        <dbReference type="ARBA" id="ARBA00022833"/>
    </source>
</evidence>
<feature type="region of interest" description="Disordered" evidence="13">
    <location>
        <begin position="85"/>
        <end position="141"/>
    </location>
</feature>
<feature type="compositionally biased region" description="Basic and acidic residues" evidence="13">
    <location>
        <begin position="124"/>
        <end position="139"/>
    </location>
</feature>
<keyword evidence="4" id="KW-0479">Metal-binding</keyword>
<keyword evidence="9" id="KW-0238">DNA-binding</keyword>
<dbReference type="FunFam" id="3.30.160.60:FF:000301">
    <property type="entry name" value="Zinc finger protein 236"/>
    <property type="match status" value="1"/>
</dbReference>
<evidence type="ECO:0000256" key="2">
    <source>
        <dbReference type="ARBA" id="ARBA00004123"/>
    </source>
</evidence>
<dbReference type="GO" id="GO:0000978">
    <property type="term" value="F:RNA polymerase II cis-regulatory region sequence-specific DNA binding"/>
    <property type="evidence" value="ECO:0007669"/>
    <property type="project" value="TreeGrafter"/>
</dbReference>
<dbReference type="GO" id="GO:0001227">
    <property type="term" value="F:DNA-binding transcription repressor activity, RNA polymerase II-specific"/>
    <property type="evidence" value="ECO:0007669"/>
    <property type="project" value="TreeGrafter"/>
</dbReference>
<evidence type="ECO:0000256" key="5">
    <source>
        <dbReference type="ARBA" id="ARBA00022737"/>
    </source>
</evidence>
<proteinExistence type="inferred from homology"/>
<organism evidence="15 16">
    <name type="scientific">Bambusicola thoracicus</name>
    <name type="common">Chinese bamboo-partridge</name>
    <name type="synonym">Perdix thoracica</name>
    <dbReference type="NCBI Taxonomy" id="9083"/>
    <lineage>
        <taxon>Eukaryota</taxon>
        <taxon>Metazoa</taxon>
        <taxon>Chordata</taxon>
        <taxon>Craniata</taxon>
        <taxon>Vertebrata</taxon>
        <taxon>Euteleostomi</taxon>
        <taxon>Archelosauria</taxon>
        <taxon>Archosauria</taxon>
        <taxon>Dinosauria</taxon>
        <taxon>Saurischia</taxon>
        <taxon>Theropoda</taxon>
        <taxon>Coelurosauria</taxon>
        <taxon>Aves</taxon>
        <taxon>Neognathae</taxon>
        <taxon>Galloanserae</taxon>
        <taxon>Galliformes</taxon>
        <taxon>Phasianidae</taxon>
        <taxon>Perdicinae</taxon>
        <taxon>Bambusicola</taxon>
    </lineage>
</organism>
<keyword evidence="10" id="KW-0804">Transcription</keyword>
<feature type="compositionally biased region" description="Polar residues" evidence="13">
    <location>
        <begin position="85"/>
        <end position="123"/>
    </location>
</feature>
<evidence type="ECO:0000256" key="6">
    <source>
        <dbReference type="ARBA" id="ARBA00022771"/>
    </source>
</evidence>
<comment type="caution">
    <text evidence="15">The sequence shown here is derived from an EMBL/GenBank/DDBJ whole genome shotgun (WGS) entry which is preliminary data.</text>
</comment>
<feature type="domain" description="C2H2-type" evidence="14">
    <location>
        <begin position="248"/>
        <end position="275"/>
    </location>
</feature>
<feature type="region of interest" description="Disordered" evidence="13">
    <location>
        <begin position="325"/>
        <end position="351"/>
    </location>
</feature>
<accession>A0A2P4SQW1</accession>
<sequence>MCYCMFQATHFRSPLLQQTENQVSSATANQGQQAVTDVIQQLLELSEPGAVENNQPQQPGQQLNIAVGLNRDILQQALENSGLSSIPVSAHSTDCSQAKTPGTQDQNTDVQTLSNHQADSTSAEQDKEQESTDKLDKKEKKVIKKKSPFLPGVRPFACPHCDKKFRTSGHRKTHIASHFKHSELRKMRHQRKPAKVRVGKTSVPVPDIPLQEPILITDLGLIQPIPRSSQFFQNYFNNNFVNDADRPYKCFYCHRAYKKSCHLKQHIRYELAQQLQQHQQSTSIDDSTVDQQSIHVSAQMQVEIESDELQQSEAVATDQQAILELDQQPVGGTEETALEQQLADQPLEQDE</sequence>
<keyword evidence="8" id="KW-0805">Transcription regulation</keyword>
<evidence type="ECO:0000256" key="10">
    <source>
        <dbReference type="ARBA" id="ARBA00023163"/>
    </source>
</evidence>
<dbReference type="InterPro" id="IPR013087">
    <property type="entry name" value="Znf_C2H2_type"/>
</dbReference>
<dbReference type="PROSITE" id="PS50157">
    <property type="entry name" value="ZINC_FINGER_C2H2_2"/>
    <property type="match status" value="2"/>
</dbReference>
<keyword evidence="5" id="KW-0677">Repeat</keyword>
<evidence type="ECO:0000256" key="3">
    <source>
        <dbReference type="ARBA" id="ARBA00006991"/>
    </source>
</evidence>
<dbReference type="GO" id="GO:0005654">
    <property type="term" value="C:nucleoplasm"/>
    <property type="evidence" value="ECO:0007669"/>
    <property type="project" value="TreeGrafter"/>
</dbReference>
<evidence type="ECO:0000256" key="11">
    <source>
        <dbReference type="ARBA" id="ARBA00023242"/>
    </source>
</evidence>
<dbReference type="PANTHER" id="PTHR24399">
    <property type="entry name" value="ZINC FINGER AND BTB DOMAIN-CONTAINING"/>
    <property type="match status" value="1"/>
</dbReference>
<keyword evidence="6 12" id="KW-0863">Zinc-finger</keyword>
<feature type="non-terminal residue" evidence="15">
    <location>
        <position position="351"/>
    </location>
</feature>
<dbReference type="AlphaFoldDB" id="A0A2P4SQW1"/>
<evidence type="ECO:0000313" key="16">
    <source>
        <dbReference type="Proteomes" id="UP000237246"/>
    </source>
</evidence>
<dbReference type="Gene3D" id="3.30.160.60">
    <property type="entry name" value="Classic Zinc Finger"/>
    <property type="match status" value="1"/>
</dbReference>
<dbReference type="InterPro" id="IPR036236">
    <property type="entry name" value="Znf_C2H2_sf"/>
</dbReference>
<evidence type="ECO:0000256" key="9">
    <source>
        <dbReference type="ARBA" id="ARBA00023125"/>
    </source>
</evidence>
<evidence type="ECO:0000256" key="4">
    <source>
        <dbReference type="ARBA" id="ARBA00022723"/>
    </source>
</evidence>
<dbReference type="EMBL" id="PPHD01028366">
    <property type="protein sequence ID" value="POI26502.1"/>
    <property type="molecule type" value="Genomic_DNA"/>
</dbReference>
<dbReference type="GO" id="GO:0008270">
    <property type="term" value="F:zinc ion binding"/>
    <property type="evidence" value="ECO:0007669"/>
    <property type="project" value="UniProtKB-KW"/>
</dbReference>
<dbReference type="OrthoDB" id="6077919at2759"/>
<name>A0A2P4SQW1_BAMTH</name>
<dbReference type="SUPFAM" id="SSF57667">
    <property type="entry name" value="beta-beta-alpha zinc fingers"/>
    <property type="match status" value="1"/>
</dbReference>
<evidence type="ECO:0000256" key="12">
    <source>
        <dbReference type="PROSITE-ProRule" id="PRU00042"/>
    </source>
</evidence>
<keyword evidence="11" id="KW-0539">Nucleus</keyword>
<dbReference type="PROSITE" id="PS00028">
    <property type="entry name" value="ZINC_FINGER_C2H2_1"/>
    <property type="match status" value="1"/>
</dbReference>
<feature type="domain" description="C2H2-type" evidence="14">
    <location>
        <begin position="156"/>
        <end position="183"/>
    </location>
</feature>
<evidence type="ECO:0000256" key="8">
    <source>
        <dbReference type="ARBA" id="ARBA00023015"/>
    </source>
</evidence>
<evidence type="ECO:0000256" key="13">
    <source>
        <dbReference type="SAM" id="MobiDB-lite"/>
    </source>
</evidence>
<keyword evidence="16" id="KW-1185">Reference proteome</keyword>
<dbReference type="Proteomes" id="UP000237246">
    <property type="component" value="Unassembled WGS sequence"/>
</dbReference>
<comment type="similarity">
    <text evidence="3">Belongs to the krueppel C2H2-type zinc-finger protein family.</text>
</comment>
<dbReference type="PANTHER" id="PTHR24399:SF70">
    <property type="entry name" value="C2H2-TYPE DOMAIN-CONTAINING PROTEIN"/>
    <property type="match status" value="1"/>
</dbReference>
<gene>
    <name evidence="15" type="ORF">CIB84_009748</name>
</gene>
<dbReference type="SMART" id="SM00355">
    <property type="entry name" value="ZnF_C2H2"/>
    <property type="match status" value="2"/>
</dbReference>
<keyword evidence="7" id="KW-0862">Zinc</keyword>
<evidence type="ECO:0000259" key="14">
    <source>
        <dbReference type="PROSITE" id="PS50157"/>
    </source>
</evidence>
<evidence type="ECO:0000313" key="15">
    <source>
        <dbReference type="EMBL" id="POI26502.1"/>
    </source>
</evidence>
<protein>
    <recommendedName>
        <fullName evidence="14">C2H2-type domain-containing protein</fullName>
    </recommendedName>
</protein>